<dbReference type="FunFam" id="3.30.160.60:FF:000262">
    <property type="entry name" value="PR domain zinc finger protein 1"/>
    <property type="match status" value="1"/>
</dbReference>
<evidence type="ECO:0000256" key="10">
    <source>
        <dbReference type="SAM" id="MobiDB-lite"/>
    </source>
</evidence>
<reference evidence="12" key="1">
    <citation type="submission" date="2020-04" db="EMBL/GenBank/DDBJ databases">
        <authorList>
            <person name="Neveu A P."/>
        </authorList>
    </citation>
    <scope>NUCLEOTIDE SEQUENCE</scope>
    <source>
        <tissue evidence="12">Whole embryo</tissue>
    </source>
</reference>
<evidence type="ECO:0000256" key="9">
    <source>
        <dbReference type="PROSITE-ProRule" id="PRU00042"/>
    </source>
</evidence>
<keyword evidence="5" id="KW-0862">Zinc</keyword>
<protein>
    <submittedName>
        <fullName evidence="12">ZF(C2H2)-46 zinc finger protein</fullName>
    </submittedName>
</protein>
<keyword evidence="7" id="KW-0804">Transcription</keyword>
<dbReference type="InterPro" id="IPR013087">
    <property type="entry name" value="Znf_C2H2_type"/>
</dbReference>
<feature type="region of interest" description="Disordered" evidence="10">
    <location>
        <begin position="1"/>
        <end position="133"/>
    </location>
</feature>
<evidence type="ECO:0000256" key="6">
    <source>
        <dbReference type="ARBA" id="ARBA00023015"/>
    </source>
</evidence>
<dbReference type="AlphaFoldDB" id="A0A6F9DQ72"/>
<dbReference type="GO" id="GO:0005634">
    <property type="term" value="C:nucleus"/>
    <property type="evidence" value="ECO:0007669"/>
    <property type="project" value="UniProtKB-SubCell"/>
</dbReference>
<dbReference type="PROSITE" id="PS50157">
    <property type="entry name" value="ZINC_FINGER_C2H2_2"/>
    <property type="match status" value="3"/>
</dbReference>
<name>A0A6F9DQ72_9ASCI</name>
<dbReference type="GO" id="GO:0003700">
    <property type="term" value="F:DNA-binding transcription factor activity"/>
    <property type="evidence" value="ECO:0007669"/>
    <property type="project" value="TreeGrafter"/>
</dbReference>
<dbReference type="EMBL" id="LR789271">
    <property type="protein sequence ID" value="CAB3265133.1"/>
    <property type="molecule type" value="mRNA"/>
</dbReference>
<feature type="compositionally biased region" description="Polar residues" evidence="10">
    <location>
        <begin position="18"/>
        <end position="47"/>
    </location>
</feature>
<keyword evidence="8" id="KW-0539">Nucleus</keyword>
<dbReference type="GO" id="GO:0005737">
    <property type="term" value="C:cytoplasm"/>
    <property type="evidence" value="ECO:0007669"/>
    <property type="project" value="TreeGrafter"/>
</dbReference>
<feature type="region of interest" description="Disordered" evidence="10">
    <location>
        <begin position="399"/>
        <end position="462"/>
    </location>
</feature>
<keyword evidence="4 9" id="KW-0863">Zinc-finger</keyword>
<sequence>MQDERLAYESHWAPYSNAPISSKSCKQEDINGNNMASVAATQQSTAMTDAPNMHPRRSTETQVPQSPKPKPKSISFSVRSLLDHNVTSPSDSGYGSGSPSPEQSACRDPMSSPTFTSKETSPEIRKSSSDDSAEMPAFSMLPMYYQSLLYAMNSQFLARQSSLASPAGNHAPESGKPPLPTPEANPLLAKQLGECKSDEKVRAELCEQFYQYQSKLANMAHETKSEKLHGNPSFQQISERMKSASISTPTSETHPWKTEVIPKCQRSPQAKVSPPSFNASNLELQSQANPFLRTPFPPMGMPMLSTDYYMMQMGKLFWDNAIRSAAAAASVLQQPKPQYNPMDMASTLNSDRWQKFLAASCRGSQKRQHKLPVTLQAGMNPFVAEGMNQADCRFQSQVATTPAGWRPSETTHHRREREHQRHSEKSTESVYHNQQQTQSRRTSNERSPSSPGAGFINFCNNAMNTQSTHNPQMLANFLTPNISPPKSVSPTHSNTSSLNSDGSSGSMRCKRGPNSGYKSLPYPLRKENGKIVYECNVCFKKFGQLSNLKVHLRVHTGERPFKCETCGKGFTQLAHLQKHHLVHTGEKPHECGVCHKRFSSTSNLKTHMRLHSSEFSCNVKSVMCTSSAGVPPRPFGHITSVPGLWY</sequence>
<dbReference type="InterPro" id="IPR036236">
    <property type="entry name" value="Znf_C2H2_sf"/>
</dbReference>
<dbReference type="GO" id="GO:0045165">
    <property type="term" value="P:cell fate commitment"/>
    <property type="evidence" value="ECO:0007669"/>
    <property type="project" value="TreeGrafter"/>
</dbReference>
<gene>
    <name evidence="12" type="primary">Prdm10-001</name>
</gene>
<evidence type="ECO:0000256" key="2">
    <source>
        <dbReference type="ARBA" id="ARBA00022723"/>
    </source>
</evidence>
<dbReference type="PROSITE" id="PS00028">
    <property type="entry name" value="ZINC_FINGER_C2H2_1"/>
    <property type="match status" value="3"/>
</dbReference>
<dbReference type="Pfam" id="PF00096">
    <property type="entry name" value="zf-C2H2"/>
    <property type="match status" value="3"/>
</dbReference>
<evidence type="ECO:0000313" key="12">
    <source>
        <dbReference type="EMBL" id="CAB3265133.1"/>
    </source>
</evidence>
<dbReference type="SUPFAM" id="SSF57667">
    <property type="entry name" value="beta-beta-alpha zinc fingers"/>
    <property type="match status" value="2"/>
</dbReference>
<keyword evidence="2" id="KW-0479">Metal-binding</keyword>
<dbReference type="PANTHER" id="PTHR16515:SF59">
    <property type="entry name" value="PR DOMAIN ZINC FINGER PROTEIN 1"/>
    <property type="match status" value="1"/>
</dbReference>
<dbReference type="Gene3D" id="3.30.160.60">
    <property type="entry name" value="Classic Zinc Finger"/>
    <property type="match status" value="3"/>
</dbReference>
<dbReference type="GO" id="GO:0008270">
    <property type="term" value="F:zinc ion binding"/>
    <property type="evidence" value="ECO:0007669"/>
    <property type="project" value="UniProtKB-KW"/>
</dbReference>
<proteinExistence type="evidence at transcript level"/>
<dbReference type="GO" id="GO:0000122">
    <property type="term" value="P:negative regulation of transcription by RNA polymerase II"/>
    <property type="evidence" value="ECO:0007669"/>
    <property type="project" value="UniProtKB-ARBA"/>
</dbReference>
<evidence type="ECO:0000256" key="3">
    <source>
        <dbReference type="ARBA" id="ARBA00022737"/>
    </source>
</evidence>
<dbReference type="FunFam" id="3.30.160.60:FF:001498">
    <property type="entry name" value="Zinc finger protein 404"/>
    <property type="match status" value="1"/>
</dbReference>
<dbReference type="FunFam" id="3.30.160.60:FF:000211">
    <property type="entry name" value="PR domain zinc finger protein 1"/>
    <property type="match status" value="1"/>
</dbReference>
<feature type="region of interest" description="Disordered" evidence="10">
    <location>
        <begin position="163"/>
        <end position="186"/>
    </location>
</feature>
<feature type="compositionally biased region" description="Polar residues" evidence="10">
    <location>
        <begin position="475"/>
        <end position="492"/>
    </location>
</feature>
<evidence type="ECO:0000256" key="5">
    <source>
        <dbReference type="ARBA" id="ARBA00022833"/>
    </source>
</evidence>
<feature type="compositionally biased region" description="Basic and acidic residues" evidence="10">
    <location>
        <begin position="417"/>
        <end position="427"/>
    </location>
</feature>
<dbReference type="SMART" id="SM00355">
    <property type="entry name" value="ZnF_C2H2"/>
    <property type="match status" value="3"/>
</dbReference>
<feature type="domain" description="C2H2-type" evidence="11">
    <location>
        <begin position="533"/>
        <end position="560"/>
    </location>
</feature>
<feature type="compositionally biased region" description="Polar residues" evidence="10">
    <location>
        <begin position="428"/>
        <end position="450"/>
    </location>
</feature>
<comment type="subcellular location">
    <subcellularLocation>
        <location evidence="1">Nucleus</location>
    </subcellularLocation>
</comment>
<evidence type="ECO:0000256" key="7">
    <source>
        <dbReference type="ARBA" id="ARBA00023163"/>
    </source>
</evidence>
<dbReference type="InterPro" id="IPR050331">
    <property type="entry name" value="Zinc_finger"/>
</dbReference>
<feature type="compositionally biased region" description="Low complexity" evidence="10">
    <location>
        <begin position="88"/>
        <end position="101"/>
    </location>
</feature>
<evidence type="ECO:0000256" key="8">
    <source>
        <dbReference type="ARBA" id="ARBA00023242"/>
    </source>
</evidence>
<dbReference type="GO" id="GO:0000978">
    <property type="term" value="F:RNA polymerase II cis-regulatory region sequence-specific DNA binding"/>
    <property type="evidence" value="ECO:0007669"/>
    <property type="project" value="TreeGrafter"/>
</dbReference>
<feature type="compositionally biased region" description="Basic and acidic residues" evidence="10">
    <location>
        <begin position="120"/>
        <end position="129"/>
    </location>
</feature>
<feature type="domain" description="C2H2-type" evidence="11">
    <location>
        <begin position="561"/>
        <end position="588"/>
    </location>
</feature>
<feature type="compositionally biased region" description="Low complexity" evidence="10">
    <location>
        <begin position="493"/>
        <end position="506"/>
    </location>
</feature>
<evidence type="ECO:0000256" key="4">
    <source>
        <dbReference type="ARBA" id="ARBA00022771"/>
    </source>
</evidence>
<keyword evidence="3" id="KW-0677">Repeat</keyword>
<feature type="region of interest" description="Disordered" evidence="10">
    <location>
        <begin position="475"/>
        <end position="521"/>
    </location>
</feature>
<accession>A0A6F9DQ72</accession>
<feature type="domain" description="C2H2-type" evidence="11">
    <location>
        <begin position="589"/>
        <end position="616"/>
    </location>
</feature>
<evidence type="ECO:0000259" key="11">
    <source>
        <dbReference type="PROSITE" id="PS50157"/>
    </source>
</evidence>
<dbReference type="PANTHER" id="PTHR16515">
    <property type="entry name" value="PR DOMAIN ZINC FINGER PROTEIN"/>
    <property type="match status" value="1"/>
</dbReference>
<organism evidence="12">
    <name type="scientific">Phallusia mammillata</name>
    <dbReference type="NCBI Taxonomy" id="59560"/>
    <lineage>
        <taxon>Eukaryota</taxon>
        <taxon>Metazoa</taxon>
        <taxon>Chordata</taxon>
        <taxon>Tunicata</taxon>
        <taxon>Ascidiacea</taxon>
        <taxon>Phlebobranchia</taxon>
        <taxon>Ascidiidae</taxon>
        <taxon>Phallusia</taxon>
    </lineage>
</organism>
<evidence type="ECO:0000256" key="1">
    <source>
        <dbReference type="ARBA" id="ARBA00004123"/>
    </source>
</evidence>
<keyword evidence="6" id="KW-0805">Transcription regulation</keyword>